<sequence length="219" mass="25174">MSTPTSDSSPFASLLEASLHMTIQQKVSSSPINVKLDGINYPLWSTVLEMHIAARKKYGYIFGAKIEHKAFDPKFEELVAENALVKSWLINFMYTNMMLNFIQCRTTKDVWDTVKKMASLYRRLKDLENPYDIAKLKRCTSEECVCVLLAIHNLDQFCSRVFPLFPSMLRKEAQHQATTAHKGNFEASALVEKKRPPQLTLLRKILLRKLSLTIMARNM</sequence>
<dbReference type="PANTHER" id="PTHR37610:SF40">
    <property type="entry name" value="OS01G0909600 PROTEIN"/>
    <property type="match status" value="1"/>
</dbReference>
<dbReference type="OrthoDB" id="1190472at2759"/>
<dbReference type="InterPro" id="IPR029472">
    <property type="entry name" value="Copia-like_N"/>
</dbReference>
<feature type="domain" description="Retrotransposon Copia-like N-terminal" evidence="1">
    <location>
        <begin position="28"/>
        <end position="63"/>
    </location>
</feature>
<dbReference type="EMBL" id="CAEKKB010000001">
    <property type="protein sequence ID" value="CAB4292803.1"/>
    <property type="molecule type" value="Genomic_DNA"/>
</dbReference>
<proteinExistence type="predicted"/>
<protein>
    <recommendedName>
        <fullName evidence="1">Retrotransposon Copia-like N-terminal domain-containing protein</fullName>
    </recommendedName>
</protein>
<dbReference type="Pfam" id="PF14244">
    <property type="entry name" value="Retrotran_gag_3"/>
    <property type="match status" value="1"/>
</dbReference>
<keyword evidence="3" id="KW-1185">Reference proteome</keyword>
<organism evidence="2 3">
    <name type="scientific">Prunus armeniaca</name>
    <name type="common">Apricot</name>
    <name type="synonym">Armeniaca vulgaris</name>
    <dbReference type="NCBI Taxonomy" id="36596"/>
    <lineage>
        <taxon>Eukaryota</taxon>
        <taxon>Viridiplantae</taxon>
        <taxon>Streptophyta</taxon>
        <taxon>Embryophyta</taxon>
        <taxon>Tracheophyta</taxon>
        <taxon>Spermatophyta</taxon>
        <taxon>Magnoliopsida</taxon>
        <taxon>eudicotyledons</taxon>
        <taxon>Gunneridae</taxon>
        <taxon>Pentapetalae</taxon>
        <taxon>rosids</taxon>
        <taxon>fabids</taxon>
        <taxon>Rosales</taxon>
        <taxon>Rosaceae</taxon>
        <taxon>Amygdaloideae</taxon>
        <taxon>Amygdaleae</taxon>
        <taxon>Prunus</taxon>
    </lineage>
</organism>
<gene>
    <name evidence="2" type="ORF">ORAREDHAP_LOCUS1399</name>
</gene>
<name>A0A6J5VX30_PRUAR</name>
<evidence type="ECO:0000313" key="2">
    <source>
        <dbReference type="EMBL" id="CAB4292803.1"/>
    </source>
</evidence>
<evidence type="ECO:0000313" key="3">
    <source>
        <dbReference type="Proteomes" id="UP000507245"/>
    </source>
</evidence>
<accession>A0A6J5VX30</accession>
<dbReference type="AlphaFoldDB" id="A0A6J5VX30"/>
<reference evidence="3" key="1">
    <citation type="journal article" date="2020" name="Genome Biol.">
        <title>Gamete binning: chromosome-level and haplotype-resolved genome assembly enabled by high-throughput single-cell sequencing of gamete genomes.</title>
        <authorList>
            <person name="Campoy J.A."/>
            <person name="Sun H."/>
            <person name="Goel M."/>
            <person name="Jiao W.-B."/>
            <person name="Folz-Donahue K."/>
            <person name="Wang N."/>
            <person name="Rubio M."/>
            <person name="Liu C."/>
            <person name="Kukat C."/>
            <person name="Ruiz D."/>
            <person name="Huettel B."/>
            <person name="Schneeberger K."/>
        </authorList>
    </citation>
    <scope>NUCLEOTIDE SEQUENCE [LARGE SCALE GENOMIC DNA]</scope>
    <source>
        <strain evidence="3">cv. Rojo Pasion</strain>
    </source>
</reference>
<dbReference type="Proteomes" id="UP000507245">
    <property type="component" value="Unassembled WGS sequence"/>
</dbReference>
<dbReference type="PANTHER" id="PTHR37610">
    <property type="entry name" value="CCHC-TYPE DOMAIN-CONTAINING PROTEIN"/>
    <property type="match status" value="1"/>
</dbReference>
<evidence type="ECO:0000259" key="1">
    <source>
        <dbReference type="Pfam" id="PF14244"/>
    </source>
</evidence>